<dbReference type="InterPro" id="IPR001054">
    <property type="entry name" value="A/G_cyclase"/>
</dbReference>
<dbReference type="SUPFAM" id="SSF55073">
    <property type="entry name" value="Nucleotide cyclase"/>
    <property type="match status" value="1"/>
</dbReference>
<dbReference type="GO" id="GO:0009190">
    <property type="term" value="P:cyclic nucleotide biosynthetic process"/>
    <property type="evidence" value="ECO:0007669"/>
    <property type="project" value="InterPro"/>
</dbReference>
<name>A0A7X4H495_9BURK</name>
<dbReference type="SMART" id="SM01080">
    <property type="entry name" value="CHASE2"/>
    <property type="match status" value="1"/>
</dbReference>
<feature type="transmembrane region" description="Helical" evidence="1">
    <location>
        <begin position="355"/>
        <end position="376"/>
    </location>
</feature>
<dbReference type="PANTHER" id="PTHR43081:SF1">
    <property type="entry name" value="ADENYLATE CYCLASE, TERMINAL-DIFFERENTIATION SPECIFIC"/>
    <property type="match status" value="1"/>
</dbReference>
<dbReference type="SMART" id="SM00044">
    <property type="entry name" value="CYCc"/>
    <property type="match status" value="1"/>
</dbReference>
<sequence length="603" mass="64743">MRISLPLTSIARGCILTAALLITAWGQWHGGSVQRLDNWLRDRSLLLHASVQPETRVLVVDIDETSLARYPWPWSRDRMAELVENLLMNGARGVALDILQEKPADAGGDARMAMLARHAPLVLAQLFDFGQREEALHGGVLAGGTPGSHGVPAKGYLANHAGLAQSAHFGAIGVTPDADGVLRSVPMYTLFNGRQYPTLARALLDCCAGGAPLPPQSEGAVRVPYRRAWVAYDVARAADLLEHDVPPAMIANRLVLIGSSALSIGDRVATPLDALSAGLLVHASMLSGLLDSQAGLAPAPWPGKLAALAYCLLLTMLAGWMLPRRAAAANITVLLGGALLWLPLAHLLLPHDADFSPAAPLLSLLFLLVVAVPFHWQLAQQRSRRLLDTLRQYVASDVVDELLRSNLQDPLAPRRCEVTTLIADMEGYTTHVESLPVEQAAELTTTFLDCLTRPVLDRHGTLDKYTGDGMVAFWGAPLPNAAHADLALDAARAMVEAVAAFNLQRAQHGLAPLRVRIGIESGTAMAGDFGTALRSIYTAVGDSVNTASRLEQAARDYPCDIIIGEGTVRHASRHRFRPLGQRALRGKEHPIEIYTLEDAPCAA</sequence>
<dbReference type="GO" id="GO:0035556">
    <property type="term" value="P:intracellular signal transduction"/>
    <property type="evidence" value="ECO:0007669"/>
    <property type="project" value="InterPro"/>
</dbReference>
<dbReference type="Proteomes" id="UP000469734">
    <property type="component" value="Unassembled WGS sequence"/>
</dbReference>
<feature type="domain" description="Guanylate cyclase" evidence="2">
    <location>
        <begin position="419"/>
        <end position="551"/>
    </location>
</feature>
<dbReference type="Pfam" id="PF00211">
    <property type="entry name" value="Guanylate_cyc"/>
    <property type="match status" value="1"/>
</dbReference>
<dbReference type="InterPro" id="IPR007890">
    <property type="entry name" value="CHASE2"/>
</dbReference>
<keyword evidence="1" id="KW-0472">Membrane</keyword>
<dbReference type="PANTHER" id="PTHR43081">
    <property type="entry name" value="ADENYLATE CYCLASE, TERMINAL-DIFFERENTIATION SPECIFIC-RELATED"/>
    <property type="match status" value="1"/>
</dbReference>
<dbReference type="GO" id="GO:0004016">
    <property type="term" value="F:adenylate cyclase activity"/>
    <property type="evidence" value="ECO:0007669"/>
    <property type="project" value="UniProtKB-ARBA"/>
</dbReference>
<keyword evidence="1" id="KW-1133">Transmembrane helix</keyword>
<evidence type="ECO:0000259" key="2">
    <source>
        <dbReference type="PROSITE" id="PS50125"/>
    </source>
</evidence>
<feature type="transmembrane region" description="Helical" evidence="1">
    <location>
        <begin position="301"/>
        <end position="322"/>
    </location>
</feature>
<dbReference type="AlphaFoldDB" id="A0A7X4H495"/>
<dbReference type="Gene3D" id="3.30.70.1230">
    <property type="entry name" value="Nucleotide cyclase"/>
    <property type="match status" value="1"/>
</dbReference>
<accession>A0A7X4H495</accession>
<evidence type="ECO:0000256" key="1">
    <source>
        <dbReference type="SAM" id="Phobius"/>
    </source>
</evidence>
<gene>
    <name evidence="3" type="ORF">GTP56_23030</name>
</gene>
<dbReference type="EMBL" id="WWCR01000032">
    <property type="protein sequence ID" value="MYM75048.1"/>
    <property type="molecule type" value="Genomic_DNA"/>
</dbReference>
<dbReference type="PROSITE" id="PS50125">
    <property type="entry name" value="GUANYLATE_CYCLASE_2"/>
    <property type="match status" value="1"/>
</dbReference>
<dbReference type="InterPro" id="IPR050697">
    <property type="entry name" value="Adenylyl/Guanylyl_Cyclase_3/4"/>
</dbReference>
<evidence type="ECO:0000313" key="4">
    <source>
        <dbReference type="Proteomes" id="UP000469734"/>
    </source>
</evidence>
<comment type="caution">
    <text evidence="3">The sequence shown here is derived from an EMBL/GenBank/DDBJ whole genome shotgun (WGS) entry which is preliminary data.</text>
</comment>
<evidence type="ECO:0000313" key="3">
    <source>
        <dbReference type="EMBL" id="MYM75048.1"/>
    </source>
</evidence>
<feature type="transmembrane region" description="Helical" evidence="1">
    <location>
        <begin position="329"/>
        <end position="349"/>
    </location>
</feature>
<organism evidence="3 4">
    <name type="scientific">Duganella margarita</name>
    <dbReference type="NCBI Taxonomy" id="2692170"/>
    <lineage>
        <taxon>Bacteria</taxon>
        <taxon>Pseudomonadati</taxon>
        <taxon>Pseudomonadota</taxon>
        <taxon>Betaproteobacteria</taxon>
        <taxon>Burkholderiales</taxon>
        <taxon>Oxalobacteraceae</taxon>
        <taxon>Telluria group</taxon>
        <taxon>Duganella</taxon>
    </lineage>
</organism>
<dbReference type="Pfam" id="PF05226">
    <property type="entry name" value="CHASE2"/>
    <property type="match status" value="1"/>
</dbReference>
<proteinExistence type="predicted"/>
<reference evidence="3 4" key="1">
    <citation type="submission" date="2019-12" db="EMBL/GenBank/DDBJ databases">
        <title>Novel species isolated from a subtropical stream in China.</title>
        <authorList>
            <person name="Lu H."/>
        </authorList>
    </citation>
    <scope>NUCLEOTIDE SEQUENCE [LARGE SCALE GENOMIC DNA]</scope>
    <source>
        <strain evidence="3 4">FT134W</strain>
    </source>
</reference>
<keyword evidence="1" id="KW-0812">Transmembrane</keyword>
<dbReference type="InterPro" id="IPR029787">
    <property type="entry name" value="Nucleotide_cyclase"/>
</dbReference>
<protein>
    <submittedName>
        <fullName evidence="3">CHASE2 domain-containing protein</fullName>
    </submittedName>
</protein>
<dbReference type="CDD" id="cd07302">
    <property type="entry name" value="CHD"/>
    <property type="match status" value="1"/>
</dbReference>